<accession>A0A841TZ63</accession>
<evidence type="ECO:0000313" key="9">
    <source>
        <dbReference type="EMBL" id="MBB6693566.1"/>
    </source>
</evidence>
<dbReference type="EMBL" id="JACJVR010000075">
    <property type="protein sequence ID" value="MBB6693566.1"/>
    <property type="molecule type" value="Genomic_DNA"/>
</dbReference>
<evidence type="ECO:0000256" key="5">
    <source>
        <dbReference type="ARBA" id="ARBA00022989"/>
    </source>
</evidence>
<evidence type="ECO:0000256" key="7">
    <source>
        <dbReference type="RuleBase" id="RU363032"/>
    </source>
</evidence>
<dbReference type="AlphaFoldDB" id="A0A841TZ63"/>
<feature type="transmembrane region" description="Helical" evidence="7">
    <location>
        <begin position="77"/>
        <end position="101"/>
    </location>
</feature>
<name>A0A841TZ63_9BACL</name>
<dbReference type="Proteomes" id="UP000553776">
    <property type="component" value="Unassembled WGS sequence"/>
</dbReference>
<evidence type="ECO:0000256" key="6">
    <source>
        <dbReference type="ARBA" id="ARBA00023136"/>
    </source>
</evidence>
<sequence>MNRWRQALRSRLAIVGLILVAVWVLFALLAPWIAPYPPNEIQMQDKLLPPSAAHWFGTDNFGRDIFSRILYGARVTVWTGMVSVGIACLIGIPLGAAAGYFGGRIGNLIMRVMDTLLAFPSLILAMALAASIGPGLLGALLAVGIVAIPEFARLVYGQTVVIKEKEFIEASRALGVRDKAILFRHVLPNAFAPLLVQITLGLGSAVLTTSSLSFLGLGVRPPTSEWGAMISYGRDYIISGEWWMTVFPGIAIATVIFGFFLLGDGLRDAFDPHGRTRRVTRRIKRFSTHTHTGSGQSL</sequence>
<keyword evidence="10" id="KW-1185">Reference proteome</keyword>
<proteinExistence type="inferred from homology"/>
<dbReference type="Pfam" id="PF00528">
    <property type="entry name" value="BPD_transp_1"/>
    <property type="match status" value="1"/>
</dbReference>
<feature type="transmembrane region" description="Helical" evidence="7">
    <location>
        <begin position="122"/>
        <end position="148"/>
    </location>
</feature>
<dbReference type="PROSITE" id="PS50928">
    <property type="entry name" value="ABC_TM1"/>
    <property type="match status" value="1"/>
</dbReference>
<evidence type="ECO:0000256" key="4">
    <source>
        <dbReference type="ARBA" id="ARBA00022692"/>
    </source>
</evidence>
<feature type="transmembrane region" description="Helical" evidence="7">
    <location>
        <begin position="240"/>
        <end position="262"/>
    </location>
</feature>
<comment type="caution">
    <text evidence="9">The sequence shown here is derived from an EMBL/GenBank/DDBJ whole genome shotgun (WGS) entry which is preliminary data.</text>
</comment>
<organism evidence="9 10">
    <name type="scientific">Cohnella xylanilytica</name>
    <dbReference type="NCBI Taxonomy" id="557555"/>
    <lineage>
        <taxon>Bacteria</taxon>
        <taxon>Bacillati</taxon>
        <taxon>Bacillota</taxon>
        <taxon>Bacilli</taxon>
        <taxon>Bacillales</taxon>
        <taxon>Paenibacillaceae</taxon>
        <taxon>Cohnella</taxon>
    </lineage>
</organism>
<evidence type="ECO:0000256" key="1">
    <source>
        <dbReference type="ARBA" id="ARBA00004651"/>
    </source>
</evidence>
<dbReference type="SUPFAM" id="SSF161098">
    <property type="entry name" value="MetI-like"/>
    <property type="match status" value="1"/>
</dbReference>
<dbReference type="InterPro" id="IPR025966">
    <property type="entry name" value="OppC_N"/>
</dbReference>
<keyword evidence="5 7" id="KW-1133">Transmembrane helix</keyword>
<dbReference type="InterPro" id="IPR000515">
    <property type="entry name" value="MetI-like"/>
</dbReference>
<reference evidence="9 10" key="1">
    <citation type="submission" date="2020-08" db="EMBL/GenBank/DDBJ databases">
        <title>Cohnella phylogeny.</title>
        <authorList>
            <person name="Dunlap C."/>
        </authorList>
    </citation>
    <scope>NUCLEOTIDE SEQUENCE [LARGE SCALE GENOMIC DNA]</scope>
    <source>
        <strain evidence="9 10">DSM 25239</strain>
    </source>
</reference>
<keyword evidence="2 7" id="KW-0813">Transport</keyword>
<protein>
    <submittedName>
        <fullName evidence="9">ABC transporter permease</fullName>
    </submittedName>
</protein>
<feature type="transmembrane region" description="Helical" evidence="7">
    <location>
        <begin position="194"/>
        <end position="219"/>
    </location>
</feature>
<dbReference type="CDD" id="cd06261">
    <property type="entry name" value="TM_PBP2"/>
    <property type="match status" value="1"/>
</dbReference>
<dbReference type="PANTHER" id="PTHR43386">
    <property type="entry name" value="OLIGOPEPTIDE TRANSPORT SYSTEM PERMEASE PROTEIN APPC"/>
    <property type="match status" value="1"/>
</dbReference>
<keyword evidence="4 7" id="KW-0812">Transmembrane</keyword>
<gene>
    <name evidence="9" type="ORF">H7B90_19415</name>
</gene>
<dbReference type="PANTHER" id="PTHR43386:SF1">
    <property type="entry name" value="D,D-DIPEPTIDE TRANSPORT SYSTEM PERMEASE PROTEIN DDPC-RELATED"/>
    <property type="match status" value="1"/>
</dbReference>
<keyword evidence="6 7" id="KW-0472">Membrane</keyword>
<feature type="domain" description="ABC transmembrane type-1" evidence="8">
    <location>
        <begin position="73"/>
        <end position="263"/>
    </location>
</feature>
<evidence type="ECO:0000313" key="10">
    <source>
        <dbReference type="Proteomes" id="UP000553776"/>
    </source>
</evidence>
<comment type="similarity">
    <text evidence="7">Belongs to the binding-protein-dependent transport system permease family.</text>
</comment>
<dbReference type="InterPro" id="IPR050366">
    <property type="entry name" value="BP-dependent_transpt_permease"/>
</dbReference>
<evidence type="ECO:0000256" key="2">
    <source>
        <dbReference type="ARBA" id="ARBA00022448"/>
    </source>
</evidence>
<keyword evidence="3" id="KW-1003">Cell membrane</keyword>
<dbReference type="Gene3D" id="1.10.3720.10">
    <property type="entry name" value="MetI-like"/>
    <property type="match status" value="1"/>
</dbReference>
<comment type="subcellular location">
    <subcellularLocation>
        <location evidence="1 7">Cell membrane</location>
        <topology evidence="1 7">Multi-pass membrane protein</topology>
    </subcellularLocation>
</comment>
<dbReference type="InterPro" id="IPR035906">
    <property type="entry name" value="MetI-like_sf"/>
</dbReference>
<dbReference type="GO" id="GO:0055085">
    <property type="term" value="P:transmembrane transport"/>
    <property type="evidence" value="ECO:0007669"/>
    <property type="project" value="InterPro"/>
</dbReference>
<dbReference type="Pfam" id="PF12911">
    <property type="entry name" value="OppC_N"/>
    <property type="match status" value="1"/>
</dbReference>
<dbReference type="GO" id="GO:0005886">
    <property type="term" value="C:plasma membrane"/>
    <property type="evidence" value="ECO:0007669"/>
    <property type="project" value="UniProtKB-SubCell"/>
</dbReference>
<evidence type="ECO:0000259" key="8">
    <source>
        <dbReference type="PROSITE" id="PS50928"/>
    </source>
</evidence>
<dbReference type="RefSeq" id="WP_185137549.1">
    <property type="nucleotide sequence ID" value="NZ_JACJVR010000075.1"/>
</dbReference>
<evidence type="ECO:0000256" key="3">
    <source>
        <dbReference type="ARBA" id="ARBA00022475"/>
    </source>
</evidence>
<feature type="transmembrane region" description="Helical" evidence="7">
    <location>
        <begin position="12"/>
        <end position="34"/>
    </location>
</feature>